<gene>
    <name evidence="1" type="ORF">I542_0419</name>
</gene>
<name>A0A829QBJ2_9MYCO</name>
<evidence type="ECO:0000313" key="2">
    <source>
        <dbReference type="Proteomes" id="UP000021210"/>
    </source>
</evidence>
<dbReference type="EMBL" id="JAOH01000002">
    <property type="protein sequence ID" value="EUA60288.1"/>
    <property type="molecule type" value="Genomic_DNA"/>
</dbReference>
<accession>A0A829QBJ2</accession>
<dbReference type="AlphaFoldDB" id="A0A829QBJ2"/>
<protein>
    <submittedName>
        <fullName evidence="1">Uncharacterized protein</fullName>
    </submittedName>
</protein>
<sequence length="39" mass="3984">MAVDCEVCAAEADWFDVVDFGGVGGASWSAYLACVVVAV</sequence>
<evidence type="ECO:0000313" key="1">
    <source>
        <dbReference type="EMBL" id="EUA60288.1"/>
    </source>
</evidence>
<dbReference type="Proteomes" id="UP000021210">
    <property type="component" value="Unassembled WGS sequence"/>
</dbReference>
<organism evidence="1 2">
    <name type="scientific">Mycobacteroides abscessus 1948</name>
    <dbReference type="NCBI Taxonomy" id="1299323"/>
    <lineage>
        <taxon>Bacteria</taxon>
        <taxon>Bacillati</taxon>
        <taxon>Actinomycetota</taxon>
        <taxon>Actinomycetes</taxon>
        <taxon>Mycobacteriales</taxon>
        <taxon>Mycobacteriaceae</taxon>
        <taxon>Mycobacteroides</taxon>
        <taxon>Mycobacteroides abscessus</taxon>
    </lineage>
</organism>
<comment type="caution">
    <text evidence="1">The sequence shown here is derived from an EMBL/GenBank/DDBJ whole genome shotgun (WGS) entry which is preliminary data.</text>
</comment>
<proteinExistence type="predicted"/>
<reference evidence="1 2" key="1">
    <citation type="submission" date="2013-12" db="EMBL/GenBank/DDBJ databases">
        <authorList>
            <person name="Zelazny A."/>
            <person name="Olivier K."/>
            <person name="Holland S."/>
            <person name="Lenaerts A."/>
            <person name="Ordway D."/>
            <person name="DeGroote M.A."/>
            <person name="Parker T."/>
            <person name="Sizemore C."/>
            <person name="Tallon L.J."/>
            <person name="Sadzewicz L.K."/>
            <person name="Sengamalay N."/>
            <person name="Fraser C.M."/>
            <person name="Hine E."/>
            <person name="Shefchek K.A."/>
            <person name="Das S.P."/>
            <person name="Tettelin H."/>
        </authorList>
    </citation>
    <scope>NUCLEOTIDE SEQUENCE [LARGE SCALE GENOMIC DNA]</scope>
    <source>
        <strain evidence="1 2">1948</strain>
    </source>
</reference>